<dbReference type="EMBL" id="DQ341230">
    <property type="protein sequence ID" value="ABC69073.1"/>
    <property type="molecule type" value="Genomic_DNA"/>
</dbReference>
<sequence length="424" mass="45757">MKLVKLSLVAALAAGAFSAANATPLEEAIKDVDVSGVLRYRYDTGNFDKNFVNNSNLNNSKQDHKYRAQVNFSAAIADNFKAFVQFDYNAADGGYGANGIKNDQKGLFVRQLYLTYTNEDVATSVIAGKQQLNTIWTDNGVDGLVGTGIKVVNNSIDGLTLAAFAVDSFMAEEQGTDLLGQSTISTTQNTALFQADSLGNLYGAAAVGSYDLAGGQFNPQLWLAYWDQVAFFYAVDAAYSTTIFDGINWTLEGAYLGNSLDSELDDKRHANGNLFALKGSIEVNGWDASLGGLYYGDKEKASTVVIEDQGNLGSLLAGEEIFYTTGSRLNGDTGRNIFGYVTGGYTFNETVRVGADFVYGGTKTEATNHLGGGKKLEAVARVDYKYSPKLNFSAFYSYVNLDQGVNTNESADHSTVRLQALYKF</sequence>
<keyword evidence="1" id="KW-0732">Signal</keyword>
<gene>
    <name evidence="2" type="primary">porA</name>
</gene>
<dbReference type="SUPFAM" id="SSF56935">
    <property type="entry name" value="Porins"/>
    <property type="match status" value="1"/>
</dbReference>
<feature type="signal peptide" evidence="1">
    <location>
        <begin position="1"/>
        <end position="22"/>
    </location>
</feature>
<feature type="chain" id="PRO_5030175627" evidence="1">
    <location>
        <begin position="23"/>
        <end position="424"/>
    </location>
</feature>
<evidence type="ECO:0000256" key="1">
    <source>
        <dbReference type="SAM" id="SignalP"/>
    </source>
</evidence>
<dbReference type="InterPro" id="IPR008439">
    <property type="entry name" value="Campylo_MOMP"/>
</dbReference>
<proteinExistence type="predicted"/>
<accession>Q2LAB6</accession>
<evidence type="ECO:0000313" key="2">
    <source>
        <dbReference type="EMBL" id="ABC69073.1"/>
    </source>
</evidence>
<reference evidence="2" key="1">
    <citation type="journal article" date="2007" name="Can. J. Microbiol.">
        <title>Phylogenetic relationships of Campylobacter jejuni based on porA sequences.</title>
        <authorList>
            <person name="Clark C.G."/>
            <person name="Beeston A."/>
            <person name="Bryden L."/>
            <person name="Wang G."/>
            <person name="Barton C."/>
            <person name="Cuff W."/>
            <person name="Gilmour M.W."/>
            <person name="Ng L.K."/>
        </authorList>
    </citation>
    <scope>NUCLEOTIDE SEQUENCE</scope>
    <source>
        <strain evidence="2">98-1732</strain>
    </source>
</reference>
<name>Q2LAB6_CAMJU</name>
<dbReference type="Pfam" id="PF05538">
    <property type="entry name" value="Campylo_MOMP"/>
    <property type="match status" value="1"/>
</dbReference>
<protein>
    <submittedName>
        <fullName evidence="2">Major outer membrane protein</fullName>
    </submittedName>
</protein>
<organism evidence="2">
    <name type="scientific">Campylobacter jejuni</name>
    <dbReference type="NCBI Taxonomy" id="197"/>
    <lineage>
        <taxon>Bacteria</taxon>
        <taxon>Pseudomonadati</taxon>
        <taxon>Campylobacterota</taxon>
        <taxon>Epsilonproteobacteria</taxon>
        <taxon>Campylobacterales</taxon>
        <taxon>Campylobacteraceae</taxon>
        <taxon>Campylobacter</taxon>
    </lineage>
</organism>
<dbReference type="AlphaFoldDB" id="Q2LAB6"/>